<dbReference type="AlphaFoldDB" id="A0AAD8NCK6"/>
<feature type="region of interest" description="Disordered" evidence="2">
    <location>
        <begin position="120"/>
        <end position="146"/>
    </location>
</feature>
<evidence type="ECO:0000313" key="3">
    <source>
        <dbReference type="EMBL" id="KAK1403441.1"/>
    </source>
</evidence>
<evidence type="ECO:0000313" key="4">
    <source>
        <dbReference type="Proteomes" id="UP001237642"/>
    </source>
</evidence>
<evidence type="ECO:0000256" key="1">
    <source>
        <dbReference type="SAM" id="Coils"/>
    </source>
</evidence>
<keyword evidence="4" id="KW-1185">Reference proteome</keyword>
<dbReference type="Proteomes" id="UP001237642">
    <property type="component" value="Unassembled WGS sequence"/>
</dbReference>
<feature type="coiled-coil region" evidence="1">
    <location>
        <begin position="43"/>
        <end position="91"/>
    </location>
</feature>
<dbReference type="PANTHER" id="PTHR33701:SF2">
    <property type="entry name" value="TRANSMEMBRANE PROTEIN"/>
    <property type="match status" value="1"/>
</dbReference>
<reference evidence="3" key="2">
    <citation type="submission" date="2023-05" db="EMBL/GenBank/DDBJ databases">
        <authorList>
            <person name="Schelkunov M.I."/>
        </authorList>
    </citation>
    <scope>NUCLEOTIDE SEQUENCE</scope>
    <source>
        <strain evidence="3">Hsosn_3</strain>
        <tissue evidence="3">Leaf</tissue>
    </source>
</reference>
<name>A0AAD8NCK6_9APIA</name>
<dbReference type="EMBL" id="JAUIZM010000001">
    <property type="protein sequence ID" value="KAK1403441.1"/>
    <property type="molecule type" value="Genomic_DNA"/>
</dbReference>
<dbReference type="PANTHER" id="PTHR33701">
    <property type="entry name" value="TRANSMEMBRANE PROTEIN"/>
    <property type="match status" value="1"/>
</dbReference>
<proteinExistence type="predicted"/>
<feature type="region of interest" description="Disordered" evidence="2">
    <location>
        <begin position="201"/>
        <end position="226"/>
    </location>
</feature>
<comment type="caution">
    <text evidence="3">The sequence shown here is derived from an EMBL/GenBank/DDBJ whole genome shotgun (WGS) entry which is preliminary data.</text>
</comment>
<evidence type="ECO:0000256" key="2">
    <source>
        <dbReference type="SAM" id="MobiDB-lite"/>
    </source>
</evidence>
<protein>
    <submittedName>
        <fullName evidence="3">Suppressor protein SRP40</fullName>
    </submittedName>
</protein>
<organism evidence="3 4">
    <name type="scientific">Heracleum sosnowskyi</name>
    <dbReference type="NCBI Taxonomy" id="360622"/>
    <lineage>
        <taxon>Eukaryota</taxon>
        <taxon>Viridiplantae</taxon>
        <taxon>Streptophyta</taxon>
        <taxon>Embryophyta</taxon>
        <taxon>Tracheophyta</taxon>
        <taxon>Spermatophyta</taxon>
        <taxon>Magnoliopsida</taxon>
        <taxon>eudicotyledons</taxon>
        <taxon>Gunneridae</taxon>
        <taxon>Pentapetalae</taxon>
        <taxon>asterids</taxon>
        <taxon>campanulids</taxon>
        <taxon>Apiales</taxon>
        <taxon>Apiaceae</taxon>
        <taxon>Apioideae</taxon>
        <taxon>apioid superclade</taxon>
        <taxon>Tordylieae</taxon>
        <taxon>Tordyliinae</taxon>
        <taxon>Heracleum</taxon>
    </lineage>
</organism>
<reference evidence="3" key="1">
    <citation type="submission" date="2023-02" db="EMBL/GenBank/DDBJ databases">
        <title>Genome of toxic invasive species Heracleum sosnowskyi carries increased number of genes despite the absence of recent whole-genome duplications.</title>
        <authorList>
            <person name="Schelkunov M."/>
            <person name="Shtratnikova V."/>
            <person name="Makarenko M."/>
            <person name="Klepikova A."/>
            <person name="Omelchenko D."/>
            <person name="Novikova G."/>
            <person name="Obukhova E."/>
            <person name="Bogdanov V."/>
            <person name="Penin A."/>
            <person name="Logacheva M."/>
        </authorList>
    </citation>
    <scope>NUCLEOTIDE SEQUENCE</scope>
    <source>
        <strain evidence="3">Hsosn_3</strain>
        <tissue evidence="3">Leaf</tissue>
    </source>
</reference>
<sequence>MSSIVTYGSNVAAKQSAKKVEGDDGIKTVECLRGRLLSERVASKAANEEADILGNKLVELENKLKEEVKRRNRAQERLKSLEKKLESLKIVYVVSDESSSHSTSLKKIELSVVLSSSSSTVSSFSYPSTQPEENDMGKPNSQMRKSSECEFDEPSEILIHTDIDNASSEYQSFSSNEKVSCDKTISEISYDDLQCAKFRDDAEHDDHRSKSADKDRETCGQNHPDRDETIVDISMALVPVDIPATTPATITKNEPLIIYNARVEEVLDTLRNVKERLQSSMERRRMIRVGL</sequence>
<gene>
    <name evidence="3" type="ORF">POM88_003046</name>
</gene>
<accession>A0AAD8NCK6</accession>
<keyword evidence="1" id="KW-0175">Coiled coil</keyword>